<feature type="signal peptide" evidence="1">
    <location>
        <begin position="1"/>
        <end position="28"/>
    </location>
</feature>
<keyword evidence="3" id="KW-1185">Reference proteome</keyword>
<evidence type="ECO:0000313" key="2">
    <source>
        <dbReference type="EnsemblMetazoa" id="XP_016660028.1"/>
    </source>
</evidence>
<dbReference type="AlphaFoldDB" id="A0A8R2H6D8"/>
<dbReference type="RefSeq" id="XP_016660028.1">
    <property type="nucleotide sequence ID" value="XM_016804539.1"/>
</dbReference>
<feature type="chain" id="PRO_5035827512" description="ACYPI008667 protein" evidence="1">
    <location>
        <begin position="29"/>
        <end position="130"/>
    </location>
</feature>
<dbReference type="OrthoDB" id="6608935at2759"/>
<dbReference type="EnsemblMetazoa" id="XM_016804539.2">
    <property type="protein sequence ID" value="XP_016660028.1"/>
    <property type="gene ID" value="LOC100570128"/>
</dbReference>
<evidence type="ECO:0000256" key="1">
    <source>
        <dbReference type="SAM" id="SignalP"/>
    </source>
</evidence>
<dbReference type="KEGG" id="api:100570128"/>
<organism evidence="2 3">
    <name type="scientific">Acyrthosiphon pisum</name>
    <name type="common">Pea aphid</name>
    <dbReference type="NCBI Taxonomy" id="7029"/>
    <lineage>
        <taxon>Eukaryota</taxon>
        <taxon>Metazoa</taxon>
        <taxon>Ecdysozoa</taxon>
        <taxon>Arthropoda</taxon>
        <taxon>Hexapoda</taxon>
        <taxon>Insecta</taxon>
        <taxon>Pterygota</taxon>
        <taxon>Neoptera</taxon>
        <taxon>Paraneoptera</taxon>
        <taxon>Hemiptera</taxon>
        <taxon>Sternorrhyncha</taxon>
        <taxon>Aphidomorpha</taxon>
        <taxon>Aphidoidea</taxon>
        <taxon>Aphididae</taxon>
        <taxon>Macrosiphini</taxon>
        <taxon>Acyrthosiphon</taxon>
    </lineage>
</organism>
<reference evidence="2" key="2">
    <citation type="submission" date="2022-06" db="UniProtKB">
        <authorList>
            <consortium name="EnsemblMetazoa"/>
        </authorList>
    </citation>
    <scope>IDENTIFICATION</scope>
</reference>
<accession>A0A8R2H6D8</accession>
<name>A0A8R2H6D8_ACYPI</name>
<evidence type="ECO:0008006" key="4">
    <source>
        <dbReference type="Google" id="ProtNLM"/>
    </source>
</evidence>
<evidence type="ECO:0000313" key="3">
    <source>
        <dbReference type="Proteomes" id="UP000007819"/>
    </source>
</evidence>
<dbReference type="GeneID" id="100570128"/>
<keyword evidence="1" id="KW-0732">Signal</keyword>
<proteinExistence type="predicted"/>
<dbReference type="Proteomes" id="UP000007819">
    <property type="component" value="Chromosome A2"/>
</dbReference>
<reference evidence="3" key="1">
    <citation type="submission" date="2010-06" db="EMBL/GenBank/DDBJ databases">
        <authorList>
            <person name="Jiang H."/>
            <person name="Abraham K."/>
            <person name="Ali S."/>
            <person name="Alsbrooks S.L."/>
            <person name="Anim B.N."/>
            <person name="Anosike U.S."/>
            <person name="Attaway T."/>
            <person name="Bandaranaike D.P."/>
            <person name="Battles P.K."/>
            <person name="Bell S.N."/>
            <person name="Bell A.V."/>
            <person name="Beltran B."/>
            <person name="Bickham C."/>
            <person name="Bustamante Y."/>
            <person name="Caleb T."/>
            <person name="Canada A."/>
            <person name="Cardenas V."/>
            <person name="Carter K."/>
            <person name="Chacko J."/>
            <person name="Chandrabose M.N."/>
            <person name="Chavez D."/>
            <person name="Chavez A."/>
            <person name="Chen L."/>
            <person name="Chu H.-S."/>
            <person name="Claassen K.J."/>
            <person name="Cockrell R."/>
            <person name="Collins M."/>
            <person name="Cooper J.A."/>
            <person name="Cree A."/>
            <person name="Curry S.M."/>
            <person name="Da Y."/>
            <person name="Dao M.D."/>
            <person name="Das B."/>
            <person name="Davila M.-L."/>
            <person name="Davy-Carroll L."/>
            <person name="Denson S."/>
            <person name="Dinh H."/>
            <person name="Ebong V.E."/>
            <person name="Edwards J.R."/>
            <person name="Egan A."/>
            <person name="El-Daye J."/>
            <person name="Escobedo L."/>
            <person name="Fernandez S."/>
            <person name="Fernando P.R."/>
            <person name="Flagg N."/>
            <person name="Forbes L.D."/>
            <person name="Fowler R.G."/>
            <person name="Fu Q."/>
            <person name="Gabisi R.A."/>
            <person name="Ganer J."/>
            <person name="Garbino Pronczuk A."/>
            <person name="Garcia R.M."/>
            <person name="Garner T."/>
            <person name="Garrett T.E."/>
            <person name="Gonzalez D.A."/>
            <person name="Hamid H."/>
            <person name="Hawkins E.S."/>
            <person name="Hirani K."/>
            <person name="Hogues M.E."/>
            <person name="Hollins B."/>
            <person name="Hsiao C.-H."/>
            <person name="Jabil R."/>
            <person name="James M.L."/>
            <person name="Jhangiani S.N."/>
            <person name="Johnson B."/>
            <person name="Johnson Q."/>
            <person name="Joshi V."/>
            <person name="Kalu J.B."/>
            <person name="Kam C."/>
            <person name="Kashfia A."/>
            <person name="Keebler J."/>
            <person name="Kisamo H."/>
            <person name="Kovar C.L."/>
            <person name="Lago L.A."/>
            <person name="Lai C.-Y."/>
            <person name="Laidlaw J."/>
            <person name="Lara F."/>
            <person name="Le T.-K."/>
            <person name="Lee S.L."/>
            <person name="Legall F.H."/>
            <person name="Lemon S.J."/>
            <person name="Lewis L.R."/>
            <person name="Li B."/>
            <person name="Liu Y."/>
            <person name="Liu Y.-S."/>
            <person name="Lopez J."/>
            <person name="Lozado R.J."/>
            <person name="Lu J."/>
            <person name="Madu R.C."/>
            <person name="Maheshwari M."/>
            <person name="Maheshwari R."/>
            <person name="Malloy K."/>
            <person name="Martinez E."/>
            <person name="Mathew T."/>
            <person name="Mercado I.C."/>
            <person name="Mercado C."/>
            <person name="Meyer B."/>
            <person name="Montgomery K."/>
            <person name="Morgan M.B."/>
            <person name="Munidasa M."/>
            <person name="Nazareth L.V."/>
            <person name="Nelson J."/>
            <person name="Ng B.M."/>
            <person name="Nguyen N.B."/>
            <person name="Nguyen P.Q."/>
            <person name="Nguyen T."/>
            <person name="Obregon M."/>
            <person name="Okwuonu G.O."/>
            <person name="Onwere C.G."/>
            <person name="Orozco G."/>
            <person name="Parra A."/>
            <person name="Patel S."/>
            <person name="Patil S."/>
            <person name="Perez A."/>
            <person name="Perez Y."/>
            <person name="Pham C."/>
            <person name="Primus E.L."/>
            <person name="Pu L.-L."/>
            <person name="Puazo M."/>
            <person name="Qin X."/>
            <person name="Quiroz J.B."/>
            <person name="Reese J."/>
            <person name="Richards S."/>
            <person name="Rives C.M."/>
            <person name="Robberts R."/>
            <person name="Ruiz S.J."/>
            <person name="Ruiz M.J."/>
            <person name="Santibanez J."/>
            <person name="Schneider B.W."/>
            <person name="Sisson I."/>
            <person name="Smith M."/>
            <person name="Sodergren E."/>
            <person name="Song X.-Z."/>
            <person name="Song B.B."/>
            <person name="Summersgill H."/>
            <person name="Thelus R."/>
            <person name="Thornton R.D."/>
            <person name="Trejos Z.Y."/>
            <person name="Usmani K."/>
            <person name="Vattathil S."/>
            <person name="Villasana D."/>
            <person name="Walker D.L."/>
            <person name="Wang S."/>
            <person name="Wang K."/>
            <person name="White C.S."/>
            <person name="Williams A.C."/>
            <person name="Williamson J."/>
            <person name="Wilson K."/>
            <person name="Woghiren I.O."/>
            <person name="Woodworth J.R."/>
            <person name="Worley K.C."/>
            <person name="Wright R.A."/>
            <person name="Wu W."/>
            <person name="Young L."/>
            <person name="Zhang L."/>
            <person name="Zhang J."/>
            <person name="Zhu Y."/>
            <person name="Muzny D.M."/>
            <person name="Weinstock G."/>
            <person name="Gibbs R.A."/>
        </authorList>
    </citation>
    <scope>NUCLEOTIDE SEQUENCE [LARGE SCALE GENOMIC DNA]</scope>
    <source>
        <strain evidence="3">LSR1</strain>
    </source>
</reference>
<protein>
    <recommendedName>
        <fullName evidence="4">ACYPI008667 protein</fullName>
    </recommendedName>
</protein>
<sequence length="130" mass="14967">MFLSYGTVAMFAFTILLNFFFLNSPVKSLETGTIYFACQDCLNDACHKDRNRPCMTRYDGTFLCFTCEIDYGNNQYYTFDECKTGCTNSTKICICTGMCFVCIAREFLENGGYLEECDLRTEQERTITCK</sequence>